<dbReference type="RefSeq" id="WP_106060235.1">
    <property type="nucleotide sequence ID" value="NZ_PVXQ01000025.1"/>
</dbReference>
<dbReference type="InterPro" id="IPR018966">
    <property type="entry name" value="VTC_domain"/>
</dbReference>
<evidence type="ECO:0000259" key="1">
    <source>
        <dbReference type="Pfam" id="PF09359"/>
    </source>
</evidence>
<sequence length="238" mass="27783">MKGMLDVFRKEKKYIISQTASSKLYQLFSQVLHEDANNSSNKGYMVRSLYFDTIDDTDYTEKEDGYEYRKKIRLRIYSPSANSAKLEMKEKSGDNQRKRSLAVSKEHALELISGKYECLLSYENSFAQELYFIMMQQLYIPKCVVEYRRVAFIVPENDIRITLDARIEATESNFDLFSANLNLYPVSHFDDVTLEVKYNRFLLSYVRDLLSECNKMSTSNSKYCLARSVSQFNGGLFI</sequence>
<dbReference type="AlphaFoldDB" id="A0A2T0BCR4"/>
<protein>
    <submittedName>
        <fullName evidence="2">VTC domain protein</fullName>
    </submittedName>
</protein>
<keyword evidence="3" id="KW-1185">Reference proteome</keyword>
<accession>A0A2T0BCR4</accession>
<feature type="domain" description="VTC" evidence="1">
    <location>
        <begin position="8"/>
        <end position="228"/>
    </location>
</feature>
<comment type="caution">
    <text evidence="2">The sequence shown here is derived from an EMBL/GenBank/DDBJ whole genome shotgun (WGS) entry which is preliminary data.</text>
</comment>
<dbReference type="OrthoDB" id="9784042at2"/>
<evidence type="ECO:0000313" key="3">
    <source>
        <dbReference type="Proteomes" id="UP000239471"/>
    </source>
</evidence>
<dbReference type="GO" id="GO:0006799">
    <property type="term" value="P:polyphosphate biosynthetic process"/>
    <property type="evidence" value="ECO:0007669"/>
    <property type="project" value="UniProtKB-ARBA"/>
</dbReference>
<dbReference type="Proteomes" id="UP000239471">
    <property type="component" value="Unassembled WGS sequence"/>
</dbReference>
<reference evidence="2 3" key="1">
    <citation type="submission" date="2018-03" db="EMBL/GenBank/DDBJ databases">
        <title>Genome sequence of Clostridium vincentii DSM 10228.</title>
        <authorList>
            <person name="Poehlein A."/>
            <person name="Daniel R."/>
        </authorList>
    </citation>
    <scope>NUCLEOTIDE SEQUENCE [LARGE SCALE GENOMIC DNA]</scope>
    <source>
        <strain evidence="2 3">DSM 10228</strain>
    </source>
</reference>
<gene>
    <name evidence="2" type="ORF">CLVI_22830</name>
</gene>
<dbReference type="Gene3D" id="3.20.100.30">
    <property type="entry name" value="VTC, catalytic tunnel domain"/>
    <property type="match status" value="1"/>
</dbReference>
<proteinExistence type="predicted"/>
<evidence type="ECO:0000313" key="2">
    <source>
        <dbReference type="EMBL" id="PRR81674.1"/>
    </source>
</evidence>
<dbReference type="CDD" id="cd07750">
    <property type="entry name" value="PolyPPase_VTC_like"/>
    <property type="match status" value="1"/>
</dbReference>
<dbReference type="Pfam" id="PF09359">
    <property type="entry name" value="VTC"/>
    <property type="match status" value="1"/>
</dbReference>
<dbReference type="EMBL" id="PVXQ01000025">
    <property type="protein sequence ID" value="PRR81674.1"/>
    <property type="molecule type" value="Genomic_DNA"/>
</dbReference>
<name>A0A2T0BCR4_9CLOT</name>
<organism evidence="2 3">
    <name type="scientific">Clostridium vincentii</name>
    <dbReference type="NCBI Taxonomy" id="52704"/>
    <lineage>
        <taxon>Bacteria</taxon>
        <taxon>Bacillati</taxon>
        <taxon>Bacillota</taxon>
        <taxon>Clostridia</taxon>
        <taxon>Eubacteriales</taxon>
        <taxon>Clostridiaceae</taxon>
        <taxon>Clostridium</taxon>
    </lineage>
</organism>
<dbReference type="InterPro" id="IPR042267">
    <property type="entry name" value="VTC_sf"/>
</dbReference>